<feature type="region of interest" description="Disordered" evidence="1">
    <location>
        <begin position="53"/>
        <end position="75"/>
    </location>
</feature>
<evidence type="ECO:0000313" key="3">
    <source>
        <dbReference type="EMBL" id="MDR9900018.1"/>
    </source>
</evidence>
<feature type="region of interest" description="Disordered" evidence="1">
    <location>
        <begin position="226"/>
        <end position="246"/>
    </location>
</feature>
<reference evidence="4" key="1">
    <citation type="journal article" date="2021" name="Science">
        <title>Hunting the eagle killer: A cyanobacterial neurotoxin causes vacuolar myelinopathy.</title>
        <authorList>
            <person name="Breinlinger S."/>
            <person name="Phillips T.J."/>
            <person name="Haram B.N."/>
            <person name="Mares J."/>
            <person name="Martinez Yerena J.A."/>
            <person name="Hrouzek P."/>
            <person name="Sobotka R."/>
            <person name="Henderson W.M."/>
            <person name="Schmieder P."/>
            <person name="Williams S.M."/>
            <person name="Lauderdale J.D."/>
            <person name="Wilde H.D."/>
            <person name="Gerrin W."/>
            <person name="Kust A."/>
            <person name="Washington J.W."/>
            <person name="Wagner C."/>
            <person name="Geier B."/>
            <person name="Liebeke M."/>
            <person name="Enke H."/>
            <person name="Niedermeyer T.H.J."/>
            <person name="Wilde S.B."/>
        </authorList>
    </citation>
    <scope>NUCLEOTIDE SEQUENCE [LARGE SCALE GENOMIC DNA]</scope>
    <source>
        <strain evidence="4">Thurmond2011</strain>
    </source>
</reference>
<gene>
    <name evidence="3" type="ORF">G7B40_036510</name>
</gene>
<proteinExistence type="predicted"/>
<feature type="transmembrane region" description="Helical" evidence="2">
    <location>
        <begin position="21"/>
        <end position="40"/>
    </location>
</feature>
<dbReference type="Proteomes" id="UP000667802">
    <property type="component" value="Unassembled WGS sequence"/>
</dbReference>
<keyword evidence="2" id="KW-1133">Transmembrane helix</keyword>
<feature type="region of interest" description="Disordered" evidence="1">
    <location>
        <begin position="104"/>
        <end position="148"/>
    </location>
</feature>
<accession>A0AAP5MDS3</accession>
<name>A0AAP5MDS3_9CYAN</name>
<dbReference type="EMBL" id="JAALHA020000029">
    <property type="protein sequence ID" value="MDR9900018.1"/>
    <property type="molecule type" value="Genomic_DNA"/>
</dbReference>
<comment type="caution">
    <text evidence="3">The sequence shown here is derived from an EMBL/GenBank/DDBJ whole genome shotgun (WGS) entry which is preliminary data.</text>
</comment>
<evidence type="ECO:0000256" key="2">
    <source>
        <dbReference type="SAM" id="Phobius"/>
    </source>
</evidence>
<evidence type="ECO:0000256" key="1">
    <source>
        <dbReference type="SAM" id="MobiDB-lite"/>
    </source>
</evidence>
<dbReference type="RefSeq" id="WP_208340871.1">
    <property type="nucleotide sequence ID" value="NZ_CAWQFN010000747.1"/>
</dbReference>
<dbReference type="AlphaFoldDB" id="A0AAP5MDS3"/>
<feature type="compositionally biased region" description="Polar residues" evidence="1">
    <location>
        <begin position="107"/>
        <end position="118"/>
    </location>
</feature>
<feature type="compositionally biased region" description="Polar residues" evidence="1">
    <location>
        <begin position="125"/>
        <end position="147"/>
    </location>
</feature>
<organism evidence="3 4">
    <name type="scientific">Aetokthonos hydrillicola Thurmond2011</name>
    <dbReference type="NCBI Taxonomy" id="2712845"/>
    <lineage>
        <taxon>Bacteria</taxon>
        <taxon>Bacillati</taxon>
        <taxon>Cyanobacteriota</taxon>
        <taxon>Cyanophyceae</taxon>
        <taxon>Nostocales</taxon>
        <taxon>Hapalosiphonaceae</taxon>
        <taxon>Aetokthonos</taxon>
    </lineage>
</organism>
<protein>
    <submittedName>
        <fullName evidence="3">Uncharacterized protein</fullName>
    </submittedName>
</protein>
<keyword evidence="4" id="KW-1185">Reference proteome</keyword>
<evidence type="ECO:0000313" key="4">
    <source>
        <dbReference type="Proteomes" id="UP000667802"/>
    </source>
</evidence>
<keyword evidence="2" id="KW-0812">Transmembrane</keyword>
<sequence length="407" mass="44627">MTRRYYPPAFLRYLKARLWNLARPSFWVTAIFLSVLGLVIKEYWTDPDFLTKREQKPAVSEQSGDSSVSKEDKAVNQGLDASRTAADIDNSAVLYNTAPRASLQLPAATTEQNNNSKTSSKDLASKNQDTKSMNSGETTNSSSTLRTENPFLVQADNLLQGKNLQTESKLLGANSATTSSILSGLTSTSLGSSAGVGSLNQTNSSQNTASVNPQIAQNQSVNQYPQALDGSNASMQPNSFAGQSLPINNSARQISPLTTGVSTNTTNLPSVTTNYTQPQITTQQLNPYSSINPYPYASAPSRYNVNRILNRYSNYSNFTVNQQPSSLVPSTTLVSPTTSTTSTYTTPYYTQTRNQGVTTPYNSVTTNNYTTNSWQQSPQRYQYNLSYPTQNIRQYPNNGTFNNYSYP</sequence>
<keyword evidence="2" id="KW-0472">Membrane</keyword>